<comment type="caution">
    <text evidence="2">The sequence shown here is derived from an EMBL/GenBank/DDBJ whole genome shotgun (WGS) entry which is preliminary data.</text>
</comment>
<accession>A0A9P6XH06</accession>
<dbReference type="EMBL" id="JAANQT010000172">
    <property type="protein sequence ID" value="KAG1313674.1"/>
    <property type="molecule type" value="Genomic_DNA"/>
</dbReference>
<reference evidence="2" key="1">
    <citation type="journal article" date="2020" name="Microb. Genom.">
        <title>Genetic diversity of clinical and environmental Mucorales isolates obtained from an investigation of mucormycosis cases among solid organ transplant recipients.</title>
        <authorList>
            <person name="Nguyen M.H."/>
            <person name="Kaul D."/>
            <person name="Muto C."/>
            <person name="Cheng S.J."/>
            <person name="Richter R.A."/>
            <person name="Bruno V.M."/>
            <person name="Liu G."/>
            <person name="Beyhan S."/>
            <person name="Sundermann A.J."/>
            <person name="Mounaud S."/>
            <person name="Pasculle A.W."/>
            <person name="Nierman W.C."/>
            <person name="Driscoll E."/>
            <person name="Cumbie R."/>
            <person name="Clancy C.J."/>
            <person name="Dupont C.L."/>
        </authorList>
    </citation>
    <scope>NUCLEOTIDE SEQUENCE</scope>
    <source>
        <strain evidence="2">GL11</strain>
    </source>
</reference>
<dbReference type="AlphaFoldDB" id="A0A9P6XH06"/>
<evidence type="ECO:0000313" key="3">
    <source>
        <dbReference type="Proteomes" id="UP000716291"/>
    </source>
</evidence>
<keyword evidence="3" id="KW-1185">Reference proteome</keyword>
<dbReference type="Proteomes" id="UP000716291">
    <property type="component" value="Unassembled WGS sequence"/>
</dbReference>
<sequence>MKFLAAASGLLLAVTGTIAQLTAPMQNYNVSSPVSNGPYVAGRILPCTVDVFANVPSDIALSVSLTSTTNTSISYVITSTLDTSKTSDSFRTKNNVSYYEHSYNYNIPTTITPGTYNVVFLDSKTNTHLDVPITILPVTATSVISSSAGATAGASATSSSQGSIFKSDAASVMSTTSVLSLAAGAAALAIML</sequence>
<proteinExistence type="predicted"/>
<feature type="signal peptide" evidence="1">
    <location>
        <begin position="1"/>
        <end position="19"/>
    </location>
</feature>
<feature type="chain" id="PRO_5040413608" evidence="1">
    <location>
        <begin position="20"/>
        <end position="192"/>
    </location>
</feature>
<gene>
    <name evidence="2" type="ORF">G6F64_002060</name>
</gene>
<dbReference type="OrthoDB" id="2257446at2759"/>
<evidence type="ECO:0000313" key="2">
    <source>
        <dbReference type="EMBL" id="KAG1313674.1"/>
    </source>
</evidence>
<evidence type="ECO:0000256" key="1">
    <source>
        <dbReference type="SAM" id="SignalP"/>
    </source>
</evidence>
<keyword evidence="1" id="KW-0732">Signal</keyword>
<name>A0A9P6XH06_RHIOR</name>
<organism evidence="2 3">
    <name type="scientific">Rhizopus oryzae</name>
    <name type="common">Mucormycosis agent</name>
    <name type="synonym">Rhizopus arrhizus var. delemar</name>
    <dbReference type="NCBI Taxonomy" id="64495"/>
    <lineage>
        <taxon>Eukaryota</taxon>
        <taxon>Fungi</taxon>
        <taxon>Fungi incertae sedis</taxon>
        <taxon>Mucoromycota</taxon>
        <taxon>Mucoromycotina</taxon>
        <taxon>Mucoromycetes</taxon>
        <taxon>Mucorales</taxon>
        <taxon>Mucorineae</taxon>
        <taxon>Rhizopodaceae</taxon>
        <taxon>Rhizopus</taxon>
    </lineage>
</organism>
<protein>
    <submittedName>
        <fullName evidence="2">Uncharacterized protein</fullName>
    </submittedName>
</protein>